<gene>
    <name evidence="2" type="ORF">EDC23_0173</name>
</gene>
<reference evidence="2 3" key="1">
    <citation type="submission" date="2019-03" db="EMBL/GenBank/DDBJ databases">
        <title>Genomic Encyclopedia of Type Strains, Phase IV (KMG-IV): sequencing the most valuable type-strain genomes for metagenomic binning, comparative biology and taxonomic classification.</title>
        <authorList>
            <person name="Goeker M."/>
        </authorList>
    </citation>
    <scope>NUCLEOTIDE SEQUENCE [LARGE SCALE GENOMIC DNA]</scope>
    <source>
        <strain evidence="2 3">DSM 16326</strain>
    </source>
</reference>
<evidence type="ECO:0000259" key="1">
    <source>
        <dbReference type="Pfam" id="PF00535"/>
    </source>
</evidence>
<dbReference type="PANTHER" id="PTHR43685">
    <property type="entry name" value="GLYCOSYLTRANSFERASE"/>
    <property type="match status" value="1"/>
</dbReference>
<evidence type="ECO:0000313" key="2">
    <source>
        <dbReference type="EMBL" id="TDY03803.1"/>
    </source>
</evidence>
<comment type="caution">
    <text evidence="2">The sequence shown here is derived from an EMBL/GenBank/DDBJ whole genome shotgun (WGS) entry which is preliminary data.</text>
</comment>
<dbReference type="Pfam" id="PF00535">
    <property type="entry name" value="Glycos_transf_2"/>
    <property type="match status" value="1"/>
</dbReference>
<dbReference type="Gene3D" id="3.90.550.10">
    <property type="entry name" value="Spore Coat Polysaccharide Biosynthesis Protein SpsA, Chain A"/>
    <property type="match status" value="1"/>
</dbReference>
<accession>A0A4R8J1T2</accession>
<dbReference type="InterPro" id="IPR050834">
    <property type="entry name" value="Glycosyltransf_2"/>
</dbReference>
<protein>
    <submittedName>
        <fullName evidence="2">Glycosyl transferase family 2</fullName>
    </submittedName>
</protein>
<dbReference type="OrthoDB" id="9805612at2"/>
<dbReference type="SUPFAM" id="SSF53448">
    <property type="entry name" value="Nucleotide-diphospho-sugar transferases"/>
    <property type="match status" value="1"/>
</dbReference>
<evidence type="ECO:0000313" key="3">
    <source>
        <dbReference type="Proteomes" id="UP000294914"/>
    </source>
</evidence>
<dbReference type="InterPro" id="IPR029044">
    <property type="entry name" value="Nucleotide-diphossugar_trans"/>
</dbReference>
<keyword evidence="3" id="KW-1185">Reference proteome</keyword>
<organism evidence="2 3">
    <name type="scientific">Thiohalophilus thiocyanatoxydans</name>
    <dbReference type="NCBI Taxonomy" id="381308"/>
    <lineage>
        <taxon>Bacteria</taxon>
        <taxon>Pseudomonadati</taxon>
        <taxon>Pseudomonadota</taxon>
        <taxon>Gammaproteobacteria</taxon>
        <taxon>Thiohalomonadales</taxon>
        <taxon>Thiohalophilaceae</taxon>
        <taxon>Thiohalophilus</taxon>
    </lineage>
</organism>
<dbReference type="EMBL" id="SOQX01000001">
    <property type="protein sequence ID" value="TDY03803.1"/>
    <property type="molecule type" value="Genomic_DNA"/>
</dbReference>
<dbReference type="GO" id="GO:0016740">
    <property type="term" value="F:transferase activity"/>
    <property type="evidence" value="ECO:0007669"/>
    <property type="project" value="UniProtKB-KW"/>
</dbReference>
<feature type="domain" description="Glycosyltransferase 2-like" evidence="1">
    <location>
        <begin position="26"/>
        <end position="136"/>
    </location>
</feature>
<dbReference type="Proteomes" id="UP000294914">
    <property type="component" value="Unassembled WGS sequence"/>
</dbReference>
<dbReference type="InterPro" id="IPR001173">
    <property type="entry name" value="Glyco_trans_2-like"/>
</dbReference>
<dbReference type="PANTHER" id="PTHR43685:SF2">
    <property type="entry name" value="GLYCOSYLTRANSFERASE 2-LIKE DOMAIN-CONTAINING PROTEIN"/>
    <property type="match status" value="1"/>
</dbReference>
<dbReference type="AlphaFoldDB" id="A0A4R8J1T2"/>
<name>A0A4R8J1T2_9GAMM</name>
<keyword evidence="2" id="KW-0808">Transferase</keyword>
<proteinExistence type="predicted"/>
<sequence length="345" mass="38402">MDVQHPENVGSTQTESSAITSMPRVSVIMPAYNTAQYIGDAIDSVLSQDYPNKELIIIDDGSTDGTVDIIRRHEPAVTLLTQKNQGSAVARNAGLDAARGDYVAFLDSDDIWLPGKLTAQVTYMEQHPQIGMSYSRWQVWKPGPDGQFSAPASFKHSLNDSAAPTGIVEEGSGWLYNRLLFTSLLHTITVIARRDLINKVGNFDTALKRGQDYDYWLRASRVTEIHQLDQILALYRLHGEGCAKKWPHVNYEKVVVENALSRWGLEGPTGEVTTKPAMQHRLADTCFSFGYHHYWEGSPGLAVNAFRQCLGYRPAYLSAWRYLVMSLVKSVTRPSDPGSPAVSRQ</sequence>